<dbReference type="EMBL" id="JBHSWV010000132">
    <property type="protein sequence ID" value="MFC6765208.1"/>
    <property type="molecule type" value="Genomic_DNA"/>
</dbReference>
<evidence type="ECO:0000313" key="3">
    <source>
        <dbReference type="Proteomes" id="UP001596383"/>
    </source>
</evidence>
<protein>
    <submittedName>
        <fullName evidence="2">Uncharacterized protein</fullName>
    </submittedName>
</protein>
<dbReference type="Proteomes" id="UP001596383">
    <property type="component" value="Unassembled WGS sequence"/>
</dbReference>
<reference evidence="2 3" key="1">
    <citation type="journal article" date="2019" name="Int. J. Syst. Evol. Microbiol.">
        <title>The Global Catalogue of Microorganisms (GCM) 10K type strain sequencing project: providing services to taxonomists for standard genome sequencing and annotation.</title>
        <authorList>
            <consortium name="The Broad Institute Genomics Platform"/>
            <consortium name="The Broad Institute Genome Sequencing Center for Infectious Disease"/>
            <person name="Wu L."/>
            <person name="Ma J."/>
        </authorList>
    </citation>
    <scope>NUCLEOTIDE SEQUENCE [LARGE SCALE GENOMIC DNA]</scope>
    <source>
        <strain evidence="2 3">LMG 29247</strain>
    </source>
</reference>
<evidence type="ECO:0000313" key="2">
    <source>
        <dbReference type="EMBL" id="MFC6765208.1"/>
    </source>
</evidence>
<keyword evidence="3" id="KW-1185">Reference proteome</keyword>
<comment type="caution">
    <text evidence="2">The sequence shown here is derived from an EMBL/GenBank/DDBJ whole genome shotgun (WGS) entry which is preliminary data.</text>
</comment>
<dbReference type="AlphaFoldDB" id="A0ABD5SJI3"/>
<evidence type="ECO:0000256" key="1">
    <source>
        <dbReference type="SAM" id="MobiDB-lite"/>
    </source>
</evidence>
<proteinExistence type="predicted"/>
<gene>
    <name evidence="2" type="ORF">ACFQE6_09420</name>
</gene>
<dbReference type="RefSeq" id="WP_273738245.1">
    <property type="nucleotide sequence ID" value="NZ_JAQIVI010000132.1"/>
</dbReference>
<name>A0ABD5SJI3_9EURY</name>
<feature type="region of interest" description="Disordered" evidence="1">
    <location>
        <begin position="1"/>
        <end position="23"/>
    </location>
</feature>
<accession>A0ABD5SJI3</accession>
<sequence>MNAARSVLTEMPDEEGVSISTNTGCECDDPGLYVLDAEMVFDGYEEQTASG</sequence>
<organism evidence="2 3">
    <name type="scientific">Natrinema soli</name>
    <dbReference type="NCBI Taxonomy" id="1930624"/>
    <lineage>
        <taxon>Archaea</taxon>
        <taxon>Methanobacteriati</taxon>
        <taxon>Methanobacteriota</taxon>
        <taxon>Stenosarchaea group</taxon>
        <taxon>Halobacteria</taxon>
        <taxon>Halobacteriales</taxon>
        <taxon>Natrialbaceae</taxon>
        <taxon>Natrinema</taxon>
    </lineage>
</organism>